<evidence type="ECO:0000313" key="1">
    <source>
        <dbReference type="EMBL" id="RHA43619.1"/>
    </source>
</evidence>
<comment type="caution">
    <text evidence="1">The sequence shown here is derived from an EMBL/GenBank/DDBJ whole genome shotgun (WGS) entry which is preliminary data.</text>
</comment>
<sequence length="80" mass="8772">RARVSGVIRSVTFRPREGVPALEAELYDGSGTLVLVWLGRREIAGVVPGRRLKAEGLVCLVDGKRTVFNPGYELRPRPGE</sequence>
<keyword evidence="1" id="KW-0238">DNA-binding</keyword>
<organism evidence="1 2">
    <name type="scientific">Cellulomonas rhizosphaerae</name>
    <dbReference type="NCBI Taxonomy" id="2293719"/>
    <lineage>
        <taxon>Bacteria</taxon>
        <taxon>Bacillati</taxon>
        <taxon>Actinomycetota</taxon>
        <taxon>Actinomycetes</taxon>
        <taxon>Micrococcales</taxon>
        <taxon>Cellulomonadaceae</taxon>
        <taxon>Cellulomonas</taxon>
    </lineage>
</organism>
<dbReference type="OrthoDB" id="3268233at2"/>
<reference evidence="1 2" key="1">
    <citation type="submission" date="2018-08" db="EMBL/GenBank/DDBJ databases">
        <title>Cellulomonas rhizosphaerae sp. nov., a novel actinomycete isolated from soil.</title>
        <authorList>
            <person name="Tian Y."/>
        </authorList>
    </citation>
    <scope>NUCLEOTIDE SEQUENCE [LARGE SCALE GENOMIC DNA]</scope>
    <source>
        <strain evidence="1 2">NEAU-TCZ24</strain>
    </source>
</reference>
<name>A0A413RNM9_9CELL</name>
<accession>A0A413RNM9</accession>
<dbReference type="RefSeq" id="WP_118766422.1">
    <property type="nucleotide sequence ID" value="NZ_QWKP01000151.1"/>
</dbReference>
<proteinExistence type="predicted"/>
<gene>
    <name evidence="1" type="ORF">D1825_05370</name>
</gene>
<dbReference type="AlphaFoldDB" id="A0A413RNM9"/>
<feature type="non-terminal residue" evidence="1">
    <location>
        <position position="1"/>
    </location>
</feature>
<evidence type="ECO:0000313" key="2">
    <source>
        <dbReference type="Proteomes" id="UP000283374"/>
    </source>
</evidence>
<dbReference type="CDD" id="cd04488">
    <property type="entry name" value="RecG_wedge_OBF"/>
    <property type="match status" value="1"/>
</dbReference>
<keyword evidence="2" id="KW-1185">Reference proteome</keyword>
<dbReference type="Proteomes" id="UP000283374">
    <property type="component" value="Unassembled WGS sequence"/>
</dbReference>
<dbReference type="GO" id="GO:0003677">
    <property type="term" value="F:DNA binding"/>
    <property type="evidence" value="ECO:0007669"/>
    <property type="project" value="UniProtKB-KW"/>
</dbReference>
<protein>
    <submittedName>
        <fullName evidence="1">DNA-binding protein</fullName>
    </submittedName>
</protein>
<dbReference type="EMBL" id="QWKP01000151">
    <property type="protein sequence ID" value="RHA43619.1"/>
    <property type="molecule type" value="Genomic_DNA"/>
</dbReference>